<dbReference type="GO" id="GO:0000932">
    <property type="term" value="C:P-body"/>
    <property type="evidence" value="ECO:0007669"/>
    <property type="project" value="TreeGrafter"/>
</dbReference>
<feature type="domain" description="CCR4-NOT transcription complex subunit 1 TTP binding" evidence="1">
    <location>
        <begin position="414"/>
        <end position="465"/>
    </location>
</feature>
<accession>A0A9J6APP8</accession>
<dbReference type="InterPro" id="IPR032194">
    <property type="entry name" value="CNOT1_HEAT"/>
</dbReference>
<evidence type="ECO:0000313" key="3">
    <source>
        <dbReference type="EMBL" id="KAG5626589.1"/>
    </source>
</evidence>
<dbReference type="EMBL" id="JACXVP010000002">
    <property type="protein sequence ID" value="KAG5626589.1"/>
    <property type="molecule type" value="Genomic_DNA"/>
</dbReference>
<sequence length="474" mass="53121">TGKEITITDMQDNISQCQEILSLFLPLDEVIIARIVGVIVRTQSDDKSVHSKLLADLCGNNTSEDLSQMTEWDADTLIYATKQLAPELNWATIMENLDHEGFYIPNEAAFYFLMSVYKHASQGHFPVRAICGSIWKNAEGQISLLKYAVSAPPEVFTFAHSGRQLAYVDVVNDHKVQIEHANHAWLCLDLLEVLCQLAERDHESSVRSILEHPLKYCPEVLLLGMAHINIASNHLQQEVSSAVIPILLQNADASGMIVHLWHVNPNILLRGLVDAMSTDPENMSRFLAACQEIKILSPILDRIPYPLGVRLAALASCKGLIDLEKWLSSNLNAYKDAFYEECIKFLKEVHLAAQVVTSNHFCSPNALRTIYLETSSTFLKVLQSHSGLVSSPHLSVEMDKLHVTYMGINSRFKSSGSADLSSSDYYSEDIEAEANLYFHQLFSGQVTNDTMIRMLAHLKASTEKRLITYKNPFQ</sequence>
<dbReference type="InterPro" id="IPR038535">
    <property type="entry name" value="CNOT1_TTP_bind_sf"/>
</dbReference>
<dbReference type="PANTHER" id="PTHR13162">
    <property type="entry name" value="CCR4-NOT TRANSCRIPTION COMPLEX"/>
    <property type="match status" value="1"/>
</dbReference>
<reference evidence="3 4" key="1">
    <citation type="submission" date="2020-09" db="EMBL/GenBank/DDBJ databases">
        <title>De no assembly of potato wild relative species, Solanum commersonii.</title>
        <authorList>
            <person name="Cho K."/>
        </authorList>
    </citation>
    <scope>NUCLEOTIDE SEQUENCE [LARGE SCALE GENOMIC DNA]</scope>
    <source>
        <strain evidence="3">LZ3.2</strain>
        <tissue evidence="3">Leaf</tissue>
    </source>
</reference>
<evidence type="ECO:0000259" key="2">
    <source>
        <dbReference type="Pfam" id="PF16418"/>
    </source>
</evidence>
<gene>
    <name evidence="3" type="ORF">H5410_011807</name>
</gene>
<dbReference type="Pfam" id="PF16418">
    <property type="entry name" value="CNOT1_HEAT"/>
    <property type="match status" value="1"/>
</dbReference>
<dbReference type="InterPro" id="IPR032193">
    <property type="entry name" value="CNOT1_TTP_bind"/>
</dbReference>
<protein>
    <recommendedName>
        <fullName evidence="5">Ccr4-not transcription complex</fullName>
    </recommendedName>
</protein>
<proteinExistence type="predicted"/>
<dbReference type="GO" id="GO:0030015">
    <property type="term" value="C:CCR4-NOT core complex"/>
    <property type="evidence" value="ECO:0007669"/>
    <property type="project" value="InterPro"/>
</dbReference>
<dbReference type="GO" id="GO:0060090">
    <property type="term" value="F:molecular adaptor activity"/>
    <property type="evidence" value="ECO:0007669"/>
    <property type="project" value="TreeGrafter"/>
</dbReference>
<dbReference type="PANTHER" id="PTHR13162:SF8">
    <property type="entry name" value="CCR4-NOT TRANSCRIPTION COMPLEX SUBUNIT 1"/>
    <property type="match status" value="1"/>
</dbReference>
<name>A0A9J6APP8_SOLCO</name>
<dbReference type="Proteomes" id="UP000824120">
    <property type="component" value="Chromosome 2"/>
</dbReference>
<feature type="domain" description="CCR4-NOT transcription complex subunit 1 HEAT repeat" evidence="2">
    <location>
        <begin position="237"/>
        <end position="383"/>
    </location>
</feature>
<dbReference type="GO" id="GO:0000288">
    <property type="term" value="P:nuclear-transcribed mRNA catabolic process, deadenylation-dependent decay"/>
    <property type="evidence" value="ECO:0007669"/>
    <property type="project" value="TreeGrafter"/>
</dbReference>
<keyword evidence="4" id="KW-1185">Reference proteome</keyword>
<organism evidence="3 4">
    <name type="scientific">Solanum commersonii</name>
    <name type="common">Commerson's wild potato</name>
    <name type="synonym">Commerson's nightshade</name>
    <dbReference type="NCBI Taxonomy" id="4109"/>
    <lineage>
        <taxon>Eukaryota</taxon>
        <taxon>Viridiplantae</taxon>
        <taxon>Streptophyta</taxon>
        <taxon>Embryophyta</taxon>
        <taxon>Tracheophyta</taxon>
        <taxon>Spermatophyta</taxon>
        <taxon>Magnoliopsida</taxon>
        <taxon>eudicotyledons</taxon>
        <taxon>Gunneridae</taxon>
        <taxon>Pentapetalae</taxon>
        <taxon>asterids</taxon>
        <taxon>lamiids</taxon>
        <taxon>Solanales</taxon>
        <taxon>Solanaceae</taxon>
        <taxon>Solanoideae</taxon>
        <taxon>Solaneae</taxon>
        <taxon>Solanum</taxon>
    </lineage>
</organism>
<evidence type="ECO:0008006" key="5">
    <source>
        <dbReference type="Google" id="ProtNLM"/>
    </source>
</evidence>
<comment type="caution">
    <text evidence="3">The sequence shown here is derived from an EMBL/GenBank/DDBJ whole genome shotgun (WGS) entry which is preliminary data.</text>
</comment>
<dbReference type="Pfam" id="PF16417">
    <property type="entry name" value="CNOT1_TTP_bind"/>
    <property type="match status" value="1"/>
</dbReference>
<feature type="non-terminal residue" evidence="3">
    <location>
        <position position="1"/>
    </location>
</feature>
<dbReference type="InterPro" id="IPR040398">
    <property type="entry name" value="Not1"/>
</dbReference>
<evidence type="ECO:0000313" key="4">
    <source>
        <dbReference type="Proteomes" id="UP000824120"/>
    </source>
</evidence>
<dbReference type="AlphaFoldDB" id="A0A9J6APP8"/>
<dbReference type="OrthoDB" id="1293584at2759"/>
<dbReference type="Gene3D" id="1.25.40.840">
    <property type="entry name" value="CCR4-NOT transcription complex subunit 1 TTP binding domain"/>
    <property type="match status" value="1"/>
</dbReference>
<dbReference type="GO" id="GO:0017148">
    <property type="term" value="P:negative regulation of translation"/>
    <property type="evidence" value="ECO:0007669"/>
    <property type="project" value="InterPro"/>
</dbReference>
<evidence type="ECO:0000259" key="1">
    <source>
        <dbReference type="Pfam" id="PF16417"/>
    </source>
</evidence>